<dbReference type="EMBL" id="CP003537">
    <property type="protein sequence ID" value="AGH94467.1"/>
    <property type="molecule type" value="Genomic_DNA"/>
</dbReference>
<dbReference type="Pfam" id="PF00271">
    <property type="entry name" value="Helicase_C"/>
    <property type="match status" value="1"/>
</dbReference>
<dbReference type="GO" id="GO:0005829">
    <property type="term" value="C:cytosol"/>
    <property type="evidence" value="ECO:0007669"/>
    <property type="project" value="TreeGrafter"/>
</dbReference>
<dbReference type="STRING" id="1184267.A11Q_247"/>
<dbReference type="GO" id="GO:0005524">
    <property type="term" value="F:ATP binding"/>
    <property type="evidence" value="ECO:0007669"/>
    <property type="project" value="InterPro"/>
</dbReference>
<reference evidence="3 4" key="1">
    <citation type="journal article" date="2013" name="ISME J.">
        <title>By their genes ye shall know them: genomic signatures of predatory bacteria.</title>
        <authorList>
            <person name="Pasternak Z."/>
            <person name="Pietrokovski S."/>
            <person name="Rotem O."/>
            <person name="Gophna U."/>
            <person name="Lurie-Weinberger M.N."/>
            <person name="Jurkevitch E."/>
        </authorList>
    </citation>
    <scope>NUCLEOTIDE SEQUENCE [LARGE SCALE GENOMIC DNA]</scope>
    <source>
        <strain evidence="3 4">JSS</strain>
    </source>
</reference>
<gene>
    <name evidence="3" type="ORF">A11Q_247</name>
</gene>
<proteinExistence type="predicted"/>
<dbReference type="InterPro" id="IPR014001">
    <property type="entry name" value="Helicase_ATP-bd"/>
</dbReference>
<dbReference type="PANTHER" id="PTHR47396">
    <property type="entry name" value="TYPE I RESTRICTION ENZYME ECOKI R PROTEIN"/>
    <property type="match status" value="1"/>
</dbReference>
<dbReference type="PROSITE" id="PS51194">
    <property type="entry name" value="HELICASE_CTER"/>
    <property type="match status" value="1"/>
</dbReference>
<dbReference type="InterPro" id="IPR001650">
    <property type="entry name" value="Helicase_C-like"/>
</dbReference>
<evidence type="ECO:0008006" key="5">
    <source>
        <dbReference type="Google" id="ProtNLM"/>
    </source>
</evidence>
<dbReference type="HOGENOM" id="CLU_014765_1_0_7"/>
<dbReference type="SMART" id="SM00487">
    <property type="entry name" value="DEXDc"/>
    <property type="match status" value="1"/>
</dbReference>
<dbReference type="RefSeq" id="WP_015468957.1">
    <property type="nucleotide sequence ID" value="NC_020813.1"/>
</dbReference>
<dbReference type="InterPro" id="IPR006935">
    <property type="entry name" value="Helicase/UvrB_N"/>
</dbReference>
<dbReference type="OrthoDB" id="5287478at2"/>
<evidence type="ECO:0000259" key="2">
    <source>
        <dbReference type="PROSITE" id="PS51194"/>
    </source>
</evidence>
<dbReference type="Pfam" id="PF04851">
    <property type="entry name" value="ResIII"/>
    <property type="match status" value="1"/>
</dbReference>
<dbReference type="InterPro" id="IPR027417">
    <property type="entry name" value="P-loop_NTPase"/>
</dbReference>
<dbReference type="SUPFAM" id="SSF52540">
    <property type="entry name" value="P-loop containing nucleoside triphosphate hydrolases"/>
    <property type="match status" value="1"/>
</dbReference>
<evidence type="ECO:0000313" key="4">
    <source>
        <dbReference type="Proteomes" id="UP000012040"/>
    </source>
</evidence>
<dbReference type="eggNOG" id="COG1061">
    <property type="taxonomic scope" value="Bacteria"/>
</dbReference>
<sequence length="579" mass="66526">MYQLRDYQQQAVNNVIRFFQVRKDPAVIVLPTGAGKSLVIAELARIAKGRVLVLAHVKELVEQNYEKYKSYGLSAGIFSASLGKKDWNQKAIFGSVQSVARAPDEFFDNFSLLVIDECHRVAEDSDTQYQGVISKLRERNPDLCILGLTATPYRLGLGWIYEFSHTGELKTDKKRFFKQCVYELPLSYMIKNKFLTTPVKVDIPVTSYDFSELTEKDRAYTTAEVEEVLKSQKHLTPLIIKNIIDITERYNRKGVMIFSSTVKHAEEIMSHLPPQDSRVVLGDTDISERDRIVNDFKEKKFKYLVNVSVLTTGFDAPHVDVIAILRPTESNSLYQQIVGRGLRLSEDKKDCYVLDYTGIGHDIFAPEISDRRPRKDTVPVVVPCPACGFHNDFWGYADDEGTVYEHFGRKCRGATQDAHTFEYKPCGFRFRLKLCHACGCENDITARECEKCKAVLVNADAKLKQARLSKNAHVLTPDRVTFEERVDKNSNSYLEVRYYDFDARYVSEAFFFNNPTAIKKFNINFLRSHLRLPELASEFTSIADVLKYQKLFRLPAFVIARKQDKYWKITEKIFAEELV</sequence>
<evidence type="ECO:0000313" key="3">
    <source>
        <dbReference type="EMBL" id="AGH94467.1"/>
    </source>
</evidence>
<dbReference type="FunFam" id="3.40.50.300:FF:000794">
    <property type="entry name" value="ATP-dependent RNA helicase"/>
    <property type="match status" value="1"/>
</dbReference>
<dbReference type="Proteomes" id="UP000012040">
    <property type="component" value="Chromosome"/>
</dbReference>
<dbReference type="AlphaFoldDB" id="M4V575"/>
<dbReference type="CDD" id="cd17926">
    <property type="entry name" value="DEXHc_RE"/>
    <property type="match status" value="1"/>
</dbReference>
<accession>M4V575</accession>
<dbReference type="PROSITE" id="PS51192">
    <property type="entry name" value="HELICASE_ATP_BIND_1"/>
    <property type="match status" value="1"/>
</dbReference>
<feature type="domain" description="Helicase ATP-binding" evidence="1">
    <location>
        <begin position="17"/>
        <end position="170"/>
    </location>
</feature>
<dbReference type="KEGG" id="bex:A11Q_247"/>
<evidence type="ECO:0000259" key="1">
    <source>
        <dbReference type="PROSITE" id="PS51192"/>
    </source>
</evidence>
<keyword evidence="4" id="KW-1185">Reference proteome</keyword>
<organism evidence="3 4">
    <name type="scientific">Pseudobdellovibrio exovorus JSS</name>
    <dbReference type="NCBI Taxonomy" id="1184267"/>
    <lineage>
        <taxon>Bacteria</taxon>
        <taxon>Pseudomonadati</taxon>
        <taxon>Bdellovibrionota</taxon>
        <taxon>Bdellovibrionia</taxon>
        <taxon>Bdellovibrionales</taxon>
        <taxon>Pseudobdellovibrionaceae</taxon>
        <taxon>Pseudobdellovibrio</taxon>
    </lineage>
</organism>
<dbReference type="GO" id="GO:0016787">
    <property type="term" value="F:hydrolase activity"/>
    <property type="evidence" value="ECO:0007669"/>
    <property type="project" value="InterPro"/>
</dbReference>
<dbReference type="SMART" id="SM00490">
    <property type="entry name" value="HELICc"/>
    <property type="match status" value="1"/>
</dbReference>
<dbReference type="GO" id="GO:0003677">
    <property type="term" value="F:DNA binding"/>
    <property type="evidence" value="ECO:0007669"/>
    <property type="project" value="InterPro"/>
</dbReference>
<dbReference type="Gene3D" id="3.40.50.300">
    <property type="entry name" value="P-loop containing nucleotide triphosphate hydrolases"/>
    <property type="match status" value="2"/>
</dbReference>
<feature type="domain" description="Helicase C-terminal" evidence="2">
    <location>
        <begin position="245"/>
        <end position="386"/>
    </location>
</feature>
<name>M4V575_9BACT</name>
<dbReference type="PATRIC" id="fig|1184267.3.peg.249"/>
<protein>
    <recommendedName>
        <fullName evidence="5">ATP-dependent helicase</fullName>
    </recommendedName>
</protein>
<dbReference type="InterPro" id="IPR050742">
    <property type="entry name" value="Helicase_Restrict-Modif_Enz"/>
</dbReference>
<dbReference type="PANTHER" id="PTHR47396:SF1">
    <property type="entry name" value="ATP-DEPENDENT HELICASE IRC3-RELATED"/>
    <property type="match status" value="1"/>
</dbReference>